<sequence>MIRQARSEVKNKELGPLQTCWEIGLHIIEFDPGQVAPRVFAKDFDEHKLQVSYQEFSIWNAVRTELSWTYFLLTKNRVGCELSHPQWE</sequence>
<accession>A0ABS0FTI5</accession>
<gene>
    <name evidence="1" type="ORF">IRZ65_23875</name>
</gene>
<protein>
    <submittedName>
        <fullName evidence="1">Uncharacterized protein</fullName>
    </submittedName>
</protein>
<proteinExistence type="predicted"/>
<keyword evidence="2" id="KW-1185">Reference proteome</keyword>
<dbReference type="Proteomes" id="UP000626180">
    <property type="component" value="Unassembled WGS sequence"/>
</dbReference>
<organism evidence="1 2">
    <name type="scientific">Pseudomonas luteola</name>
    <dbReference type="NCBI Taxonomy" id="47886"/>
    <lineage>
        <taxon>Bacteria</taxon>
        <taxon>Pseudomonadati</taxon>
        <taxon>Pseudomonadota</taxon>
        <taxon>Gammaproteobacteria</taxon>
        <taxon>Pseudomonadales</taxon>
        <taxon>Pseudomonadaceae</taxon>
        <taxon>Pseudomonas</taxon>
    </lineage>
</organism>
<dbReference type="RefSeq" id="WP_010799177.1">
    <property type="nucleotide sequence ID" value="NZ_JADMCD010000021.1"/>
</dbReference>
<name>A0ABS0FTI5_PSELU</name>
<comment type="caution">
    <text evidence="1">The sequence shown here is derived from an EMBL/GenBank/DDBJ whole genome shotgun (WGS) entry which is preliminary data.</text>
</comment>
<evidence type="ECO:0000313" key="2">
    <source>
        <dbReference type="Proteomes" id="UP000626180"/>
    </source>
</evidence>
<reference evidence="1 2" key="1">
    <citation type="submission" date="2020-10" db="EMBL/GenBank/DDBJ databases">
        <title>Genome sequences of Pseudomonas isolates.</title>
        <authorList>
            <person name="Wessels L."/>
            <person name="Reich F."/>
            <person name="Hammerl J."/>
        </authorList>
    </citation>
    <scope>NUCLEOTIDE SEQUENCE [LARGE SCALE GENOMIC DNA]</scope>
    <source>
        <strain evidence="1 2">20-MO00624-0</strain>
    </source>
</reference>
<evidence type="ECO:0000313" key="1">
    <source>
        <dbReference type="EMBL" id="MBF8643703.1"/>
    </source>
</evidence>
<dbReference type="EMBL" id="JADMCD010000021">
    <property type="protein sequence ID" value="MBF8643703.1"/>
    <property type="molecule type" value="Genomic_DNA"/>
</dbReference>